<evidence type="ECO:0000256" key="3">
    <source>
        <dbReference type="ARBA" id="ARBA00023015"/>
    </source>
</evidence>
<dbReference type="EMBL" id="JBFNQN010000015">
    <property type="protein sequence ID" value="MEW9267119.1"/>
    <property type="molecule type" value="Genomic_DNA"/>
</dbReference>
<dbReference type="InterPro" id="IPR005561">
    <property type="entry name" value="ANTAR"/>
</dbReference>
<keyword evidence="3" id="KW-0805">Transcription regulation</keyword>
<proteinExistence type="predicted"/>
<evidence type="ECO:0000256" key="4">
    <source>
        <dbReference type="ARBA" id="ARBA00023163"/>
    </source>
</evidence>
<dbReference type="PROSITE" id="PS50921">
    <property type="entry name" value="ANTAR"/>
    <property type="match status" value="1"/>
</dbReference>
<dbReference type="Gene3D" id="1.10.10.10">
    <property type="entry name" value="Winged helix-like DNA-binding domain superfamily/Winged helix DNA-binding domain"/>
    <property type="match status" value="1"/>
</dbReference>
<feature type="domain" description="ANTAR" evidence="5">
    <location>
        <begin position="168"/>
        <end position="229"/>
    </location>
</feature>
<keyword evidence="1" id="KW-0808">Transferase</keyword>
<dbReference type="InterPro" id="IPR011006">
    <property type="entry name" value="CheY-like_superfamily"/>
</dbReference>
<sequence length="240" mass="25994">MDVRADAVAAAVNDIAAVLAEHGEPLDLAHRLVRHCAELLSASAVGLLVEDARRELQLLAATPSETREVELLQLQLEQGPCLDAYRTGSVVSVATADELSARWPQFATRAAVLGIVAVHTVPVHSGGRTIGALNLFRDHEGAYSRVESDVARAMASFGAVGITQLEHVAEGARVQAQLQEALDSRIVLEQAKGALAQRFRVHPDDAFQRLRSQARTERRRLRDVAQEVVDELVRPAPVES</sequence>
<accession>A0ABV3PBV7</accession>
<keyword evidence="7" id="KW-1185">Reference proteome</keyword>
<evidence type="ECO:0000313" key="6">
    <source>
        <dbReference type="EMBL" id="MEW9267119.1"/>
    </source>
</evidence>
<dbReference type="InterPro" id="IPR003018">
    <property type="entry name" value="GAF"/>
</dbReference>
<dbReference type="InterPro" id="IPR029016">
    <property type="entry name" value="GAF-like_dom_sf"/>
</dbReference>
<dbReference type="InterPro" id="IPR012074">
    <property type="entry name" value="GAF_ANTAR"/>
</dbReference>
<dbReference type="SMART" id="SM01012">
    <property type="entry name" value="ANTAR"/>
    <property type="match status" value="1"/>
</dbReference>
<dbReference type="InterPro" id="IPR036388">
    <property type="entry name" value="WH-like_DNA-bd_sf"/>
</dbReference>
<dbReference type="RefSeq" id="WP_367640320.1">
    <property type="nucleotide sequence ID" value="NZ_JBFNQN010000015.1"/>
</dbReference>
<dbReference type="SUPFAM" id="SSF55781">
    <property type="entry name" value="GAF domain-like"/>
    <property type="match status" value="1"/>
</dbReference>
<dbReference type="Pfam" id="PF13185">
    <property type="entry name" value="GAF_2"/>
    <property type="match status" value="1"/>
</dbReference>
<evidence type="ECO:0000313" key="7">
    <source>
        <dbReference type="Proteomes" id="UP001555826"/>
    </source>
</evidence>
<protein>
    <submittedName>
        <fullName evidence="6">GAF and ANTAR domain-containing protein</fullName>
    </submittedName>
</protein>
<evidence type="ECO:0000256" key="1">
    <source>
        <dbReference type="ARBA" id="ARBA00022679"/>
    </source>
</evidence>
<dbReference type="Pfam" id="PF03861">
    <property type="entry name" value="ANTAR"/>
    <property type="match status" value="1"/>
</dbReference>
<dbReference type="Proteomes" id="UP001555826">
    <property type="component" value="Unassembled WGS sequence"/>
</dbReference>
<reference evidence="6 7" key="1">
    <citation type="submission" date="2024-07" db="EMBL/GenBank/DDBJ databases">
        <authorList>
            <person name="Thanompreechachai J."/>
            <person name="Duangmal K."/>
        </authorList>
    </citation>
    <scope>NUCLEOTIDE SEQUENCE [LARGE SCALE GENOMIC DNA]</scope>
    <source>
        <strain evidence="6 7">KCTC 19886</strain>
    </source>
</reference>
<organism evidence="6 7">
    <name type="scientific">Kineococcus endophyticus</name>
    <dbReference type="NCBI Taxonomy" id="1181883"/>
    <lineage>
        <taxon>Bacteria</taxon>
        <taxon>Bacillati</taxon>
        <taxon>Actinomycetota</taxon>
        <taxon>Actinomycetes</taxon>
        <taxon>Kineosporiales</taxon>
        <taxon>Kineosporiaceae</taxon>
        <taxon>Kineococcus</taxon>
    </lineage>
</organism>
<dbReference type="Gene3D" id="3.30.450.40">
    <property type="match status" value="1"/>
</dbReference>
<gene>
    <name evidence="6" type="ORF">AB1207_20400</name>
</gene>
<keyword evidence="4" id="KW-0804">Transcription</keyword>
<comment type="caution">
    <text evidence="6">The sequence shown here is derived from an EMBL/GenBank/DDBJ whole genome shotgun (WGS) entry which is preliminary data.</text>
</comment>
<keyword evidence="2" id="KW-0418">Kinase</keyword>
<name>A0ABV3PBV7_9ACTN</name>
<dbReference type="PIRSF" id="PIRSF036625">
    <property type="entry name" value="GAF_ANTAR"/>
    <property type="match status" value="1"/>
</dbReference>
<evidence type="ECO:0000256" key="2">
    <source>
        <dbReference type="ARBA" id="ARBA00022777"/>
    </source>
</evidence>
<dbReference type="SUPFAM" id="SSF52172">
    <property type="entry name" value="CheY-like"/>
    <property type="match status" value="1"/>
</dbReference>
<evidence type="ECO:0000259" key="5">
    <source>
        <dbReference type="PROSITE" id="PS50921"/>
    </source>
</evidence>